<accession>A0A3D8QET1</accession>
<dbReference type="OrthoDB" id="3564600at2759"/>
<evidence type="ECO:0000259" key="1">
    <source>
        <dbReference type="Pfam" id="PF20150"/>
    </source>
</evidence>
<dbReference type="Pfam" id="PF20150">
    <property type="entry name" value="2EXR"/>
    <property type="match status" value="1"/>
</dbReference>
<name>A0A3D8QET1_9HELO</name>
<evidence type="ECO:0000313" key="2">
    <source>
        <dbReference type="EMBL" id="RDW60237.1"/>
    </source>
</evidence>
<evidence type="ECO:0000313" key="3">
    <source>
        <dbReference type="Proteomes" id="UP000256328"/>
    </source>
</evidence>
<dbReference type="InterPro" id="IPR045518">
    <property type="entry name" value="2EXR"/>
</dbReference>
<gene>
    <name evidence="2" type="ORF">BP5796_11843</name>
</gene>
<dbReference type="PANTHER" id="PTHR35910:SF6">
    <property type="entry name" value="2EXR DOMAIN-CONTAINING PROTEIN"/>
    <property type="match status" value="1"/>
</dbReference>
<organism evidence="2 3">
    <name type="scientific">Coleophoma crateriformis</name>
    <dbReference type="NCBI Taxonomy" id="565419"/>
    <lineage>
        <taxon>Eukaryota</taxon>
        <taxon>Fungi</taxon>
        <taxon>Dikarya</taxon>
        <taxon>Ascomycota</taxon>
        <taxon>Pezizomycotina</taxon>
        <taxon>Leotiomycetes</taxon>
        <taxon>Helotiales</taxon>
        <taxon>Dermateaceae</taxon>
        <taxon>Coleophoma</taxon>
    </lineage>
</organism>
<protein>
    <recommendedName>
        <fullName evidence="1">2EXR domain-containing protein</fullName>
    </recommendedName>
</protein>
<dbReference type="Proteomes" id="UP000256328">
    <property type="component" value="Unassembled WGS sequence"/>
</dbReference>
<dbReference type="EMBL" id="PDLN01000019">
    <property type="protein sequence ID" value="RDW60237.1"/>
    <property type="molecule type" value="Genomic_DNA"/>
</dbReference>
<feature type="domain" description="2EXR" evidence="1">
    <location>
        <begin position="24"/>
        <end position="101"/>
    </location>
</feature>
<keyword evidence="3" id="KW-1185">Reference proteome</keyword>
<sequence>MKLRSGHVTGDDLFEAAEEDAGAFHLFPKLPAEVRMEIWKFSIESRAVYRQVNRGISRQPPSILLACMESRIIGLKYYTFKPLPYIDVYRPIYFNYNHDILVIKDDTDSHRILVKDHWMVDKEKIHHVAIEMRQWRSMLSCDLDARQNFCSKCYGIRMWPHLKSISIFEEKFDEAPSHIVRVVDMQQISLYNEKDIEAQEELDNKRRVKYPEWNKPTYHLLELHLSKRAALRRAGE</sequence>
<comment type="caution">
    <text evidence="2">The sequence shown here is derived from an EMBL/GenBank/DDBJ whole genome shotgun (WGS) entry which is preliminary data.</text>
</comment>
<dbReference type="PANTHER" id="PTHR35910">
    <property type="entry name" value="2EXR DOMAIN-CONTAINING PROTEIN"/>
    <property type="match status" value="1"/>
</dbReference>
<proteinExistence type="predicted"/>
<reference evidence="2 3" key="1">
    <citation type="journal article" date="2018" name="IMA Fungus">
        <title>IMA Genome-F 9: Draft genome sequence of Annulohypoxylon stygium, Aspergillus mulundensis, Berkeleyomyces basicola (syn. Thielaviopsis basicola), Ceratocystis smalleyi, two Cercospora beticola strains, Coleophoma cylindrospora, Fusarium fracticaudum, Phialophora cf. hyalina, and Morchella septimelata.</title>
        <authorList>
            <person name="Wingfield B.D."/>
            <person name="Bills G.F."/>
            <person name="Dong Y."/>
            <person name="Huang W."/>
            <person name="Nel W.J."/>
            <person name="Swalarsk-Parry B.S."/>
            <person name="Vaghefi N."/>
            <person name="Wilken P.M."/>
            <person name="An Z."/>
            <person name="de Beer Z.W."/>
            <person name="De Vos L."/>
            <person name="Chen L."/>
            <person name="Duong T.A."/>
            <person name="Gao Y."/>
            <person name="Hammerbacher A."/>
            <person name="Kikkert J.R."/>
            <person name="Li Y."/>
            <person name="Li H."/>
            <person name="Li K."/>
            <person name="Li Q."/>
            <person name="Liu X."/>
            <person name="Ma X."/>
            <person name="Naidoo K."/>
            <person name="Pethybridge S.J."/>
            <person name="Sun J."/>
            <person name="Steenkamp E.T."/>
            <person name="van der Nest M.A."/>
            <person name="van Wyk S."/>
            <person name="Wingfield M.J."/>
            <person name="Xiong C."/>
            <person name="Yue Q."/>
            <person name="Zhang X."/>
        </authorList>
    </citation>
    <scope>NUCLEOTIDE SEQUENCE [LARGE SCALE GENOMIC DNA]</scope>
    <source>
        <strain evidence="2 3">BP5796</strain>
    </source>
</reference>
<dbReference type="AlphaFoldDB" id="A0A3D8QET1"/>